<evidence type="ECO:0000313" key="1">
    <source>
        <dbReference type="EMBL" id="CCB88347.1"/>
    </source>
</evidence>
<organism evidence="1 2">
    <name type="scientific">Simkania negevensis (strain ATCC VR-1471 / DSM 27360 / Z)</name>
    <dbReference type="NCBI Taxonomy" id="331113"/>
    <lineage>
        <taxon>Bacteria</taxon>
        <taxon>Pseudomonadati</taxon>
        <taxon>Chlamydiota</taxon>
        <taxon>Chlamydiia</taxon>
        <taxon>Parachlamydiales</taxon>
        <taxon>Simkaniaceae</taxon>
        <taxon>Simkania</taxon>
    </lineage>
</organism>
<protein>
    <submittedName>
        <fullName evidence="1">Uncharacterized protein</fullName>
    </submittedName>
</protein>
<accession>F8L6K3</accession>
<reference evidence="1 2" key="2">
    <citation type="journal article" date="2011" name="Mol. Biol. Evol.">
        <title>Unity in variety--the pan-genome of the Chlamydiae.</title>
        <authorList>
            <person name="Collingro A."/>
            <person name="Tischler P."/>
            <person name="Weinmaier T."/>
            <person name="Penz T."/>
            <person name="Heinz E."/>
            <person name="Brunham R.C."/>
            <person name="Read T.D."/>
            <person name="Bavoil P.M."/>
            <person name="Sachse K."/>
            <person name="Kahane S."/>
            <person name="Friedman M.G."/>
            <person name="Rattei T."/>
            <person name="Myers G.S."/>
            <person name="Horn M."/>
        </authorList>
    </citation>
    <scope>NUCLEOTIDE SEQUENCE [LARGE SCALE GENOMIC DNA]</scope>
    <source>
        <strain evidence="2">ATCC VR-1471 / Z</strain>
    </source>
</reference>
<reference key="1">
    <citation type="journal article" date="2011" name="Mol. Biol. Evol.">
        <title>Unity in variety -- the pan-genome of the Chlamydiae.</title>
        <authorList>
            <person name="Collingro A."/>
            <person name="Tischler P."/>
            <person name="Weinmaier T."/>
            <person name="Penz T."/>
            <person name="Heinz E."/>
            <person name="Brunham R.C."/>
            <person name="Read T.D."/>
            <person name="Bavoil P.M."/>
            <person name="Sachse K."/>
            <person name="Kahane S."/>
            <person name="Friedman M.G."/>
            <person name="Rattei T."/>
            <person name="Myers G.S.A."/>
            <person name="Horn M."/>
        </authorList>
    </citation>
    <scope>NUCLEOTIDE SEQUENCE</scope>
    <source>
        <strain>Z</strain>
    </source>
</reference>
<dbReference type="KEGG" id="sng:SNE_A04700"/>
<name>F8L6K3_SIMNZ</name>
<evidence type="ECO:0000313" key="2">
    <source>
        <dbReference type="Proteomes" id="UP000000496"/>
    </source>
</evidence>
<dbReference type="STRING" id="331113.SNE_A04700"/>
<sequence>MSCSAAQKAPPSWFNRVCIENVAGKPIGLIEVITHCKKGHHTLFKSSMEPPSYPMHSATRMGEEYQLEILVSKTADCFVPLEATDPFLIEGAYRNEMAKVLQNYHTAVEPVKGVEDLCESLIRVGDYTLPETLPAPLLKELRSLEAECQQYATAESVNFFSERHRDTIRKRGDTVQILTPVIAQSGETHIKIHSDRVEVTFDGEKKIFSKNVKF</sequence>
<keyword evidence="2" id="KW-1185">Reference proteome</keyword>
<dbReference type="AlphaFoldDB" id="F8L6K3"/>
<gene>
    <name evidence="1" type="ordered locus">SNE_A04700</name>
</gene>
<dbReference type="EMBL" id="FR872582">
    <property type="protein sequence ID" value="CCB88347.1"/>
    <property type="molecule type" value="Genomic_DNA"/>
</dbReference>
<proteinExistence type="predicted"/>
<dbReference type="Proteomes" id="UP000000496">
    <property type="component" value="Chromosome gsn.131"/>
</dbReference>
<dbReference type="HOGENOM" id="CLU_1288165_0_0_0"/>